<name>A0AAV7TLN9_PLEWA</name>
<evidence type="ECO:0000256" key="1">
    <source>
        <dbReference type="SAM" id="MobiDB-lite"/>
    </source>
</evidence>
<comment type="caution">
    <text evidence="2">The sequence shown here is derived from an EMBL/GenBank/DDBJ whole genome shotgun (WGS) entry which is preliminary data.</text>
</comment>
<accession>A0AAV7TLN9</accession>
<sequence length="132" mass="14598">MGECAGTWCYGTETLSVAEDNEAQTTHQEVRAGEQQHPPGSRRRRSVARMAVSEKDKVALGSRRGCHRLAQGGPTRKRKGEVRHFASLDTWSGIEEAYDNSNEELTSPEACMVEDTDRDITRQMAGNCEPCA</sequence>
<protein>
    <submittedName>
        <fullName evidence="2">Uncharacterized protein</fullName>
    </submittedName>
</protein>
<gene>
    <name evidence="2" type="ORF">NDU88_001961</name>
</gene>
<dbReference type="Proteomes" id="UP001066276">
    <property type="component" value="Chromosome 3_2"/>
</dbReference>
<reference evidence="2" key="1">
    <citation type="journal article" date="2022" name="bioRxiv">
        <title>Sequencing and chromosome-scale assembly of the giantPleurodeles waltlgenome.</title>
        <authorList>
            <person name="Brown T."/>
            <person name="Elewa A."/>
            <person name="Iarovenko S."/>
            <person name="Subramanian E."/>
            <person name="Araus A.J."/>
            <person name="Petzold A."/>
            <person name="Susuki M."/>
            <person name="Suzuki K.-i.T."/>
            <person name="Hayashi T."/>
            <person name="Toyoda A."/>
            <person name="Oliveira C."/>
            <person name="Osipova E."/>
            <person name="Leigh N.D."/>
            <person name="Simon A."/>
            <person name="Yun M.H."/>
        </authorList>
    </citation>
    <scope>NUCLEOTIDE SEQUENCE</scope>
    <source>
        <strain evidence="2">20211129_DDA</strain>
        <tissue evidence="2">Liver</tissue>
    </source>
</reference>
<evidence type="ECO:0000313" key="3">
    <source>
        <dbReference type="Proteomes" id="UP001066276"/>
    </source>
</evidence>
<organism evidence="2 3">
    <name type="scientific">Pleurodeles waltl</name>
    <name type="common">Iberian ribbed newt</name>
    <dbReference type="NCBI Taxonomy" id="8319"/>
    <lineage>
        <taxon>Eukaryota</taxon>
        <taxon>Metazoa</taxon>
        <taxon>Chordata</taxon>
        <taxon>Craniata</taxon>
        <taxon>Vertebrata</taxon>
        <taxon>Euteleostomi</taxon>
        <taxon>Amphibia</taxon>
        <taxon>Batrachia</taxon>
        <taxon>Caudata</taxon>
        <taxon>Salamandroidea</taxon>
        <taxon>Salamandridae</taxon>
        <taxon>Pleurodelinae</taxon>
        <taxon>Pleurodeles</taxon>
    </lineage>
</organism>
<evidence type="ECO:0000313" key="2">
    <source>
        <dbReference type="EMBL" id="KAJ1176693.1"/>
    </source>
</evidence>
<keyword evidence="3" id="KW-1185">Reference proteome</keyword>
<feature type="region of interest" description="Disordered" evidence="1">
    <location>
        <begin position="22"/>
        <end position="51"/>
    </location>
</feature>
<proteinExistence type="predicted"/>
<dbReference type="EMBL" id="JANPWB010000006">
    <property type="protein sequence ID" value="KAJ1176693.1"/>
    <property type="molecule type" value="Genomic_DNA"/>
</dbReference>
<dbReference type="AlphaFoldDB" id="A0AAV7TLN9"/>